<evidence type="ECO:0000256" key="2">
    <source>
        <dbReference type="ARBA" id="ARBA00022475"/>
    </source>
</evidence>
<dbReference type="RefSeq" id="XP_028134536.1">
    <property type="nucleotide sequence ID" value="XM_028278735.1"/>
</dbReference>
<accession>A0A6P7FFF5</accession>
<keyword evidence="2" id="KW-1003">Cell membrane</keyword>
<evidence type="ECO:0000256" key="1">
    <source>
        <dbReference type="ARBA" id="ARBA00004651"/>
    </source>
</evidence>
<sequence length="141" mass="16493">MILYRIAYERCEVCYVESDIIQFFKKMEFSSEICTLMTISACTKVTKELKSSALESFELFLHLPLQSYFPEHDELYEDIVVFERYIHEPVYLNAGGFFKIDSSLIFKLIGIITSYLIICLGFDTELIHHFTKQNSSTILMN</sequence>
<evidence type="ECO:0000256" key="3">
    <source>
        <dbReference type="ARBA" id="ARBA00022692"/>
    </source>
</evidence>
<dbReference type="GO" id="GO:0050909">
    <property type="term" value="P:sensory perception of taste"/>
    <property type="evidence" value="ECO:0007669"/>
    <property type="project" value="InterPro"/>
</dbReference>
<evidence type="ECO:0000256" key="4">
    <source>
        <dbReference type="ARBA" id="ARBA00022989"/>
    </source>
</evidence>
<dbReference type="InParanoid" id="A0A6P7FFF5"/>
<keyword evidence="4 6" id="KW-1133">Transmembrane helix</keyword>
<dbReference type="GO" id="GO:0005886">
    <property type="term" value="C:plasma membrane"/>
    <property type="evidence" value="ECO:0007669"/>
    <property type="project" value="UniProtKB-SubCell"/>
</dbReference>
<dbReference type="Pfam" id="PF08395">
    <property type="entry name" value="7tm_7"/>
    <property type="match status" value="1"/>
</dbReference>
<proteinExistence type="predicted"/>
<evidence type="ECO:0000256" key="5">
    <source>
        <dbReference type="ARBA" id="ARBA00023136"/>
    </source>
</evidence>
<organism evidence="7">
    <name type="scientific">Diabrotica virgifera virgifera</name>
    <name type="common">western corn rootworm</name>
    <dbReference type="NCBI Taxonomy" id="50390"/>
    <lineage>
        <taxon>Eukaryota</taxon>
        <taxon>Metazoa</taxon>
        <taxon>Ecdysozoa</taxon>
        <taxon>Arthropoda</taxon>
        <taxon>Hexapoda</taxon>
        <taxon>Insecta</taxon>
        <taxon>Pterygota</taxon>
        <taxon>Neoptera</taxon>
        <taxon>Endopterygota</taxon>
        <taxon>Coleoptera</taxon>
        <taxon>Polyphaga</taxon>
        <taxon>Cucujiformia</taxon>
        <taxon>Chrysomeloidea</taxon>
        <taxon>Chrysomelidae</taxon>
        <taxon>Galerucinae</taxon>
        <taxon>Diabroticina</taxon>
        <taxon>Diabroticites</taxon>
        <taxon>Diabrotica</taxon>
    </lineage>
</organism>
<name>A0A6P7FFF5_DIAVI</name>
<dbReference type="AlphaFoldDB" id="A0A6P7FFF5"/>
<protein>
    <submittedName>
        <fullName evidence="7">Uncharacterized protein LOC114329579</fullName>
    </submittedName>
</protein>
<feature type="transmembrane region" description="Helical" evidence="6">
    <location>
        <begin position="104"/>
        <end position="122"/>
    </location>
</feature>
<evidence type="ECO:0000256" key="6">
    <source>
        <dbReference type="SAM" id="Phobius"/>
    </source>
</evidence>
<evidence type="ECO:0000313" key="7">
    <source>
        <dbReference type="RefSeq" id="XP_028134536.1"/>
    </source>
</evidence>
<comment type="subcellular location">
    <subcellularLocation>
        <location evidence="1">Cell membrane</location>
        <topology evidence="1">Multi-pass membrane protein</topology>
    </subcellularLocation>
</comment>
<keyword evidence="3 6" id="KW-0812">Transmembrane</keyword>
<keyword evidence="5 6" id="KW-0472">Membrane</keyword>
<reference evidence="7" key="1">
    <citation type="submission" date="2025-08" db="UniProtKB">
        <authorList>
            <consortium name="RefSeq"/>
        </authorList>
    </citation>
    <scope>IDENTIFICATION</scope>
    <source>
        <tissue evidence="7">Whole insect</tissue>
    </source>
</reference>
<dbReference type="InterPro" id="IPR013604">
    <property type="entry name" value="7TM_chemorcpt"/>
</dbReference>
<gene>
    <name evidence="7" type="primary">LOC114329579</name>
</gene>